<evidence type="ECO:0000313" key="3">
    <source>
        <dbReference type="Proteomes" id="UP001556367"/>
    </source>
</evidence>
<feature type="region of interest" description="Disordered" evidence="1">
    <location>
        <begin position="99"/>
        <end position="123"/>
    </location>
</feature>
<dbReference type="EMBL" id="JASNQZ010000015">
    <property type="protein sequence ID" value="KAL0947557.1"/>
    <property type="molecule type" value="Genomic_DNA"/>
</dbReference>
<organism evidence="2 3">
    <name type="scientific">Hohenbuehelia grisea</name>
    <dbReference type="NCBI Taxonomy" id="104357"/>
    <lineage>
        <taxon>Eukaryota</taxon>
        <taxon>Fungi</taxon>
        <taxon>Dikarya</taxon>
        <taxon>Basidiomycota</taxon>
        <taxon>Agaricomycotina</taxon>
        <taxon>Agaricomycetes</taxon>
        <taxon>Agaricomycetidae</taxon>
        <taxon>Agaricales</taxon>
        <taxon>Pleurotineae</taxon>
        <taxon>Pleurotaceae</taxon>
        <taxon>Hohenbuehelia</taxon>
    </lineage>
</organism>
<evidence type="ECO:0000256" key="1">
    <source>
        <dbReference type="SAM" id="MobiDB-lite"/>
    </source>
</evidence>
<feature type="compositionally biased region" description="Low complexity" evidence="1">
    <location>
        <begin position="107"/>
        <end position="123"/>
    </location>
</feature>
<accession>A0ABR3IW82</accession>
<gene>
    <name evidence="2" type="ORF">HGRIS_013650</name>
</gene>
<comment type="caution">
    <text evidence="2">The sequence shown here is derived from an EMBL/GenBank/DDBJ whole genome shotgun (WGS) entry which is preliminary data.</text>
</comment>
<dbReference type="Proteomes" id="UP001556367">
    <property type="component" value="Unassembled WGS sequence"/>
</dbReference>
<sequence>MHDLIITTLPITPPRRRPASLFTVRHVSASSETVTKGGARTQGSQTCIENKCKNCCISSYGLASRNGLYRDTCRAHNQPCSLGHRTETDLHLTQDVQEPAATPPATYPSAPQQLSQPAATPATYPVTPQQLPPVSTAHATMMPHAEPSRQLAAAELSLPSFPVGLRARAALSQPLPPAWADFRAQTQSQNVSTKSLKIQQQDMAEHAKRTVALIFYYMEGESPIKHEHHVPTFPSFQISASSQLMQLFEISEASFLDVWQDSGWTTITPSTVLTLHNGKRCLLRLRPSLRQPLRDCPGLDDEIRHQLGFATSKKRPSDTICLPPPKRPYLGPIYTTNATEVALPNQQPLSFSHSAASQVTPSIPNNTGPVRAPFGHQVPVISLTRTSTPAQHTWRRWPSAYFLCEITAGLQLMKNLKLQKKVAEAKAYKTVFPDAENYVHSTVREHRGHPQIHTSLLALGILHTMRSRAPHYVCGFGEAEPYAFGSHPQASRCTCLDLVRPALCHRRLHHRCLRSPMVASS</sequence>
<evidence type="ECO:0000313" key="2">
    <source>
        <dbReference type="EMBL" id="KAL0947557.1"/>
    </source>
</evidence>
<keyword evidence="3" id="KW-1185">Reference proteome</keyword>
<protein>
    <submittedName>
        <fullName evidence="2">Uncharacterized protein</fullName>
    </submittedName>
</protein>
<reference evidence="3" key="1">
    <citation type="submission" date="2024-06" db="EMBL/GenBank/DDBJ databases">
        <title>Multi-omics analyses provide insights into the biosynthesis of the anticancer antibiotic pleurotin in Hohenbuehelia grisea.</title>
        <authorList>
            <person name="Weaver J.A."/>
            <person name="Alberti F."/>
        </authorList>
    </citation>
    <scope>NUCLEOTIDE SEQUENCE [LARGE SCALE GENOMIC DNA]</scope>
    <source>
        <strain evidence="3">T-177</strain>
    </source>
</reference>
<name>A0ABR3IW82_9AGAR</name>
<proteinExistence type="predicted"/>